<sequence>MCAVGLVFQPNLSNFRKWLTKVVVFILVIDDIYDNYGSLEELQDFTNAVDRWDSKETDENLPNCMKLCFQALYDTTNQIAYEIQKEKGWNRVLPDLKKVMVCDGTPIA</sequence>
<dbReference type="PANTHER" id="PTHR31225:SF94">
    <property type="entry name" value="ALPHA-FARNESENE SYNTHASE"/>
    <property type="match status" value="1"/>
</dbReference>
<proteinExistence type="predicted"/>
<accession>A0AAD9ZPH0</accession>
<reference evidence="3" key="1">
    <citation type="journal article" date="2023" name="Plant J.">
        <title>Genome sequences and population genomics provide insights into the demographic history, inbreeding, and mutation load of two 'living fossil' tree species of Dipteronia.</title>
        <authorList>
            <person name="Feng Y."/>
            <person name="Comes H.P."/>
            <person name="Chen J."/>
            <person name="Zhu S."/>
            <person name="Lu R."/>
            <person name="Zhang X."/>
            <person name="Li P."/>
            <person name="Qiu J."/>
            <person name="Olsen K.M."/>
            <person name="Qiu Y."/>
        </authorList>
    </citation>
    <scope>NUCLEOTIDE SEQUENCE</scope>
    <source>
        <strain evidence="3">NBL</strain>
    </source>
</reference>
<keyword evidence="4" id="KW-1185">Reference proteome</keyword>
<evidence type="ECO:0000313" key="3">
    <source>
        <dbReference type="EMBL" id="KAK3188179.1"/>
    </source>
</evidence>
<feature type="domain" description="Terpene synthase metal-binding" evidence="2">
    <location>
        <begin position="2"/>
        <end position="100"/>
    </location>
</feature>
<dbReference type="InterPro" id="IPR050148">
    <property type="entry name" value="Terpene_synthase-like"/>
</dbReference>
<dbReference type="GO" id="GO:0016114">
    <property type="term" value="P:terpenoid biosynthetic process"/>
    <property type="evidence" value="ECO:0007669"/>
    <property type="project" value="InterPro"/>
</dbReference>
<dbReference type="Pfam" id="PF03936">
    <property type="entry name" value="Terpene_synth_C"/>
    <property type="match status" value="1"/>
</dbReference>
<gene>
    <name evidence="3" type="ORF">Dsin_027740</name>
</gene>
<dbReference type="AlphaFoldDB" id="A0AAD9ZPH0"/>
<evidence type="ECO:0000259" key="2">
    <source>
        <dbReference type="Pfam" id="PF03936"/>
    </source>
</evidence>
<dbReference type="EMBL" id="JANJYJ010000009">
    <property type="protein sequence ID" value="KAK3188179.1"/>
    <property type="molecule type" value="Genomic_DNA"/>
</dbReference>
<dbReference type="InterPro" id="IPR005630">
    <property type="entry name" value="Terpene_synthase_metal-bd"/>
</dbReference>
<dbReference type="GO" id="GO:0000287">
    <property type="term" value="F:magnesium ion binding"/>
    <property type="evidence" value="ECO:0007669"/>
    <property type="project" value="InterPro"/>
</dbReference>
<dbReference type="Gene3D" id="1.10.600.10">
    <property type="entry name" value="Farnesyl Diphosphate Synthase"/>
    <property type="match status" value="1"/>
</dbReference>
<evidence type="ECO:0000313" key="4">
    <source>
        <dbReference type="Proteomes" id="UP001281410"/>
    </source>
</evidence>
<evidence type="ECO:0000256" key="1">
    <source>
        <dbReference type="ARBA" id="ARBA00022723"/>
    </source>
</evidence>
<keyword evidence="1" id="KW-0479">Metal-binding</keyword>
<dbReference type="GO" id="GO:0010333">
    <property type="term" value="F:terpene synthase activity"/>
    <property type="evidence" value="ECO:0007669"/>
    <property type="project" value="InterPro"/>
</dbReference>
<name>A0AAD9ZPH0_9ROSI</name>
<dbReference type="Proteomes" id="UP001281410">
    <property type="component" value="Unassembled WGS sequence"/>
</dbReference>
<dbReference type="InterPro" id="IPR008949">
    <property type="entry name" value="Isoprenoid_synthase_dom_sf"/>
</dbReference>
<organism evidence="3 4">
    <name type="scientific">Dipteronia sinensis</name>
    <dbReference type="NCBI Taxonomy" id="43782"/>
    <lineage>
        <taxon>Eukaryota</taxon>
        <taxon>Viridiplantae</taxon>
        <taxon>Streptophyta</taxon>
        <taxon>Embryophyta</taxon>
        <taxon>Tracheophyta</taxon>
        <taxon>Spermatophyta</taxon>
        <taxon>Magnoliopsida</taxon>
        <taxon>eudicotyledons</taxon>
        <taxon>Gunneridae</taxon>
        <taxon>Pentapetalae</taxon>
        <taxon>rosids</taxon>
        <taxon>malvids</taxon>
        <taxon>Sapindales</taxon>
        <taxon>Sapindaceae</taxon>
        <taxon>Hippocastanoideae</taxon>
        <taxon>Acereae</taxon>
        <taxon>Dipteronia</taxon>
    </lineage>
</organism>
<comment type="caution">
    <text evidence="3">The sequence shown here is derived from an EMBL/GenBank/DDBJ whole genome shotgun (WGS) entry which is preliminary data.</text>
</comment>
<protein>
    <recommendedName>
        <fullName evidence="2">Terpene synthase metal-binding domain-containing protein</fullName>
    </recommendedName>
</protein>
<dbReference type="SUPFAM" id="SSF48576">
    <property type="entry name" value="Terpenoid synthases"/>
    <property type="match status" value="1"/>
</dbReference>
<dbReference type="PANTHER" id="PTHR31225">
    <property type="entry name" value="OS04G0344100 PROTEIN-RELATED"/>
    <property type="match status" value="1"/>
</dbReference>